<organism evidence="1 2">
    <name type="scientific">Thermogymnomonas acidicola</name>
    <dbReference type="NCBI Taxonomy" id="399579"/>
    <lineage>
        <taxon>Archaea</taxon>
        <taxon>Methanobacteriati</taxon>
        <taxon>Thermoplasmatota</taxon>
        <taxon>Thermoplasmata</taxon>
        <taxon>Thermoplasmatales</taxon>
        <taxon>Thermogymnomonas</taxon>
    </lineage>
</organism>
<dbReference type="SUPFAM" id="SSF53756">
    <property type="entry name" value="UDP-Glycosyltransferase/glycogen phosphorylase"/>
    <property type="match status" value="1"/>
</dbReference>
<dbReference type="Proteomes" id="UP000632195">
    <property type="component" value="Unassembled WGS sequence"/>
</dbReference>
<dbReference type="EMBL" id="BMNY01000002">
    <property type="protein sequence ID" value="GGM76690.1"/>
    <property type="molecule type" value="Genomic_DNA"/>
</dbReference>
<reference evidence="1" key="1">
    <citation type="journal article" date="2014" name="Int. J. Syst. Evol. Microbiol.">
        <title>Complete genome sequence of Corynebacterium casei LMG S-19264T (=DSM 44701T), isolated from a smear-ripened cheese.</title>
        <authorList>
            <consortium name="US DOE Joint Genome Institute (JGI-PGF)"/>
            <person name="Walter F."/>
            <person name="Albersmeier A."/>
            <person name="Kalinowski J."/>
            <person name="Ruckert C."/>
        </authorList>
    </citation>
    <scope>NUCLEOTIDE SEQUENCE</scope>
    <source>
        <strain evidence="1">JCM 13583</strain>
    </source>
</reference>
<gene>
    <name evidence="1" type="ORF">GCM10007108_13450</name>
</gene>
<evidence type="ECO:0008006" key="3">
    <source>
        <dbReference type="Google" id="ProtNLM"/>
    </source>
</evidence>
<protein>
    <recommendedName>
        <fullName evidence="3">Glycosyltransferase</fullName>
    </recommendedName>
</protein>
<dbReference type="GO" id="GO:0016757">
    <property type="term" value="F:glycosyltransferase activity"/>
    <property type="evidence" value="ECO:0007669"/>
    <property type="project" value="TreeGrafter"/>
</dbReference>
<dbReference type="PANTHER" id="PTHR12526:SF618">
    <property type="entry name" value="GLYCOSYLTRANSFERASE, FAMILY 4"/>
    <property type="match status" value="1"/>
</dbReference>
<reference evidence="1" key="2">
    <citation type="submission" date="2022-09" db="EMBL/GenBank/DDBJ databases">
        <authorList>
            <person name="Sun Q."/>
            <person name="Ohkuma M."/>
        </authorList>
    </citation>
    <scope>NUCLEOTIDE SEQUENCE</scope>
    <source>
        <strain evidence="1">JCM 13583</strain>
    </source>
</reference>
<comment type="caution">
    <text evidence="1">The sequence shown here is derived from an EMBL/GenBank/DDBJ whole genome shotgun (WGS) entry which is preliminary data.</text>
</comment>
<proteinExistence type="predicted"/>
<dbReference type="Gene3D" id="3.40.50.2000">
    <property type="entry name" value="Glycogen Phosphorylase B"/>
    <property type="match status" value="2"/>
</dbReference>
<sequence>MFVVGNGTLLDEMREMVRDKGYNIVFTGRVSDQELARLLRESWVNLHFSVTEGWGYSVIEACASGTPTVAFRVPGLVDVIQDGYNGYLVNNISEFPDRILDIIGNLDRFSRASREFAERFTLDETARKWSQMLRGDGVPE</sequence>
<dbReference type="CDD" id="cd03801">
    <property type="entry name" value="GT4_PimA-like"/>
    <property type="match status" value="1"/>
</dbReference>
<name>A0AA37BS76_9ARCH</name>
<accession>A0AA37BS76</accession>
<evidence type="ECO:0000313" key="2">
    <source>
        <dbReference type="Proteomes" id="UP000632195"/>
    </source>
</evidence>
<dbReference type="Pfam" id="PF13692">
    <property type="entry name" value="Glyco_trans_1_4"/>
    <property type="match status" value="1"/>
</dbReference>
<keyword evidence="2" id="KW-1185">Reference proteome</keyword>
<dbReference type="AlphaFoldDB" id="A0AA37BS76"/>
<dbReference type="PANTHER" id="PTHR12526">
    <property type="entry name" value="GLYCOSYLTRANSFERASE"/>
    <property type="match status" value="1"/>
</dbReference>
<evidence type="ECO:0000313" key="1">
    <source>
        <dbReference type="EMBL" id="GGM76690.1"/>
    </source>
</evidence>